<keyword evidence="4 13" id="KW-0285">Flavoprotein</keyword>
<evidence type="ECO:0000256" key="3">
    <source>
        <dbReference type="ARBA" id="ARBA00006105"/>
    </source>
</evidence>
<evidence type="ECO:0000256" key="5">
    <source>
        <dbReference type="ARBA" id="ARBA00022692"/>
    </source>
</evidence>
<dbReference type="AlphaFoldDB" id="A0A9W6Z3Z7"/>
<dbReference type="Pfam" id="PF00175">
    <property type="entry name" value="NAD_binding_1"/>
    <property type="match status" value="1"/>
</dbReference>
<keyword evidence="9" id="KW-0560">Oxidoreductase</keyword>
<evidence type="ECO:0000259" key="14">
    <source>
        <dbReference type="Pfam" id="PF00175"/>
    </source>
</evidence>
<dbReference type="PRINTS" id="PR00406">
    <property type="entry name" value="CYTB5RDTASE"/>
</dbReference>
<keyword evidence="8" id="KW-0472">Membrane</keyword>
<evidence type="ECO:0000313" key="15">
    <source>
        <dbReference type="EMBL" id="GMG55775.1"/>
    </source>
</evidence>
<name>A0A9W6Z3Z7_AMBMO</name>
<evidence type="ECO:0000256" key="12">
    <source>
        <dbReference type="ARBA" id="ARBA00047682"/>
    </source>
</evidence>
<comment type="similarity">
    <text evidence="3">Belongs to the flavoprotein pyridine nucleotide cytochrome reductase family.</text>
</comment>
<gene>
    <name evidence="15" type="ORF">Amon01_000784700</name>
</gene>
<dbReference type="CDD" id="cd06183">
    <property type="entry name" value="cyt_b5_reduct_like"/>
    <property type="match status" value="1"/>
</dbReference>
<dbReference type="PANTHER" id="PTHR19370">
    <property type="entry name" value="NADH-CYTOCHROME B5 REDUCTASE"/>
    <property type="match status" value="1"/>
</dbReference>
<dbReference type="InterPro" id="IPR001709">
    <property type="entry name" value="Flavoprot_Pyr_Nucl_cyt_Rdtase"/>
</dbReference>
<dbReference type="Gene3D" id="2.40.30.10">
    <property type="entry name" value="Translation factors"/>
    <property type="match status" value="1"/>
</dbReference>
<dbReference type="InterPro" id="IPR001433">
    <property type="entry name" value="OxRdtase_FAD/NAD-bd"/>
</dbReference>
<dbReference type="GO" id="GO:0090524">
    <property type="term" value="F:cytochrome-b5 reductase activity, acting on NADH"/>
    <property type="evidence" value="ECO:0007669"/>
    <property type="project" value="UniProtKB-EC"/>
</dbReference>
<keyword evidence="10" id="KW-0520">NAD</keyword>
<keyword evidence="7 13" id="KW-0274">FAD</keyword>
<evidence type="ECO:0000256" key="11">
    <source>
        <dbReference type="ARBA" id="ARBA00023128"/>
    </source>
</evidence>
<keyword evidence="8" id="KW-1133">Transmembrane helix</keyword>
<keyword evidence="11" id="KW-0496">Mitochondrion</keyword>
<sequence length="271" mass="31040">MPTTIESRIEKRATTRPPSGIFAFRDVEFVERTPLTHNVDHYKFTYNYSSDPSEPIPSLSVVLVKTPFCLKRNHFTPIFNEDVGYIHLAIKNYGRSVSGALAEMKPGDKGIQISRCKPHFKQDIPFNKYKKVYLIGAGVGVAPLFQYMNSCLRDPNSSTKIKLIYSNHSEKDIIFKEELDELQREYSDRLEIVHVLKKISDENQSEITKYVGSRLNTDILKHEMGKDAGNDDVKVFVCGPKSFVRMVSGKKMWHGGALRKLDYKRSQVLIF</sequence>
<feature type="binding site" evidence="13">
    <location>
        <position position="98"/>
    </location>
    <ligand>
        <name>FAD</name>
        <dbReference type="ChEBI" id="CHEBI:57692"/>
    </ligand>
</feature>
<evidence type="ECO:0000256" key="6">
    <source>
        <dbReference type="ARBA" id="ARBA00022787"/>
    </source>
</evidence>
<feature type="domain" description="Oxidoreductase FAD/NAD(P)-binding" evidence="14">
    <location>
        <begin position="134"/>
        <end position="248"/>
    </location>
</feature>
<dbReference type="InterPro" id="IPR039261">
    <property type="entry name" value="FNR_nucleotide-bd"/>
</dbReference>
<dbReference type="PANTHER" id="PTHR19370:SF171">
    <property type="entry name" value="NADH-CYTOCHROME B5 REDUCTASE 2"/>
    <property type="match status" value="1"/>
</dbReference>
<evidence type="ECO:0000256" key="9">
    <source>
        <dbReference type="ARBA" id="ARBA00023002"/>
    </source>
</evidence>
<comment type="caution">
    <text evidence="15">The sequence shown here is derived from an EMBL/GenBank/DDBJ whole genome shotgun (WGS) entry which is preliminary data.</text>
</comment>
<comment type="cofactor">
    <cofactor evidence="1 13">
        <name>FAD</name>
        <dbReference type="ChEBI" id="CHEBI:57692"/>
    </cofactor>
</comment>
<dbReference type="InterPro" id="IPR001834">
    <property type="entry name" value="CBR-like"/>
</dbReference>
<dbReference type="GO" id="GO:0005741">
    <property type="term" value="C:mitochondrial outer membrane"/>
    <property type="evidence" value="ECO:0007669"/>
    <property type="project" value="UniProtKB-SubCell"/>
</dbReference>
<keyword evidence="16" id="KW-1185">Reference proteome</keyword>
<dbReference type="EMBL" id="BSXU01006156">
    <property type="protein sequence ID" value="GMG55775.1"/>
    <property type="molecule type" value="Genomic_DNA"/>
</dbReference>
<proteinExistence type="inferred from homology"/>
<accession>A0A9W6Z3Z7</accession>
<evidence type="ECO:0000256" key="10">
    <source>
        <dbReference type="ARBA" id="ARBA00023027"/>
    </source>
</evidence>
<feature type="binding site" evidence="13">
    <location>
        <position position="91"/>
    </location>
    <ligand>
        <name>FAD</name>
        <dbReference type="ChEBI" id="CHEBI:57692"/>
    </ligand>
</feature>
<evidence type="ECO:0000256" key="7">
    <source>
        <dbReference type="ARBA" id="ARBA00022827"/>
    </source>
</evidence>
<evidence type="ECO:0000256" key="2">
    <source>
        <dbReference type="ARBA" id="ARBA00004572"/>
    </source>
</evidence>
<comment type="subcellular location">
    <subcellularLocation>
        <location evidence="2">Mitochondrion outer membrane</location>
        <topology evidence="2">Single-pass membrane protein</topology>
    </subcellularLocation>
</comment>
<evidence type="ECO:0000313" key="16">
    <source>
        <dbReference type="Proteomes" id="UP001165063"/>
    </source>
</evidence>
<dbReference type="SUPFAM" id="SSF52343">
    <property type="entry name" value="Ferredoxin reductase-like, C-terminal NADP-linked domain"/>
    <property type="match status" value="1"/>
</dbReference>
<feature type="binding site" evidence="13">
    <location>
        <position position="97"/>
    </location>
    <ligand>
        <name>FAD</name>
        <dbReference type="ChEBI" id="CHEBI:57692"/>
    </ligand>
</feature>
<dbReference type="PRINTS" id="PR00371">
    <property type="entry name" value="FPNCR"/>
</dbReference>
<protein>
    <submittedName>
        <fullName evidence="15">Unnamed protein product</fullName>
    </submittedName>
</protein>
<evidence type="ECO:0000256" key="8">
    <source>
        <dbReference type="ARBA" id="ARBA00022989"/>
    </source>
</evidence>
<dbReference type="Gene3D" id="3.40.50.80">
    <property type="entry name" value="Nucleotide-binding domain of ferredoxin-NADP reductase (FNR) module"/>
    <property type="match status" value="1"/>
</dbReference>
<keyword evidence="6" id="KW-1000">Mitochondrion outer membrane</keyword>
<evidence type="ECO:0000256" key="13">
    <source>
        <dbReference type="PIRSR" id="PIRSR601834-1"/>
    </source>
</evidence>
<evidence type="ECO:0000256" key="4">
    <source>
        <dbReference type="ARBA" id="ARBA00022630"/>
    </source>
</evidence>
<evidence type="ECO:0000256" key="1">
    <source>
        <dbReference type="ARBA" id="ARBA00001974"/>
    </source>
</evidence>
<keyword evidence="5" id="KW-0812">Transmembrane</keyword>
<dbReference type="OrthoDB" id="432685at2759"/>
<comment type="catalytic activity">
    <reaction evidence="12">
        <text>2 Fe(III)-[cytochrome b5] + NADH = 2 Fe(II)-[cytochrome b5] + NAD(+) + H(+)</text>
        <dbReference type="Rhea" id="RHEA:46680"/>
        <dbReference type="Rhea" id="RHEA-COMP:10438"/>
        <dbReference type="Rhea" id="RHEA-COMP:10439"/>
        <dbReference type="ChEBI" id="CHEBI:15378"/>
        <dbReference type="ChEBI" id="CHEBI:29033"/>
        <dbReference type="ChEBI" id="CHEBI:29034"/>
        <dbReference type="ChEBI" id="CHEBI:57540"/>
        <dbReference type="ChEBI" id="CHEBI:57945"/>
        <dbReference type="EC" id="1.6.2.2"/>
    </reaction>
</comment>
<organism evidence="15 16">
    <name type="scientific">Ambrosiozyma monospora</name>
    <name type="common">Yeast</name>
    <name type="synonym">Endomycopsis monosporus</name>
    <dbReference type="NCBI Taxonomy" id="43982"/>
    <lineage>
        <taxon>Eukaryota</taxon>
        <taxon>Fungi</taxon>
        <taxon>Dikarya</taxon>
        <taxon>Ascomycota</taxon>
        <taxon>Saccharomycotina</taxon>
        <taxon>Pichiomycetes</taxon>
        <taxon>Pichiales</taxon>
        <taxon>Pichiaceae</taxon>
        <taxon>Ambrosiozyma</taxon>
    </lineage>
</organism>
<reference evidence="15" key="1">
    <citation type="submission" date="2023-04" db="EMBL/GenBank/DDBJ databases">
        <title>Ambrosiozyma monospora NBRC 1965.</title>
        <authorList>
            <person name="Ichikawa N."/>
            <person name="Sato H."/>
            <person name="Tonouchi N."/>
        </authorList>
    </citation>
    <scope>NUCLEOTIDE SEQUENCE</scope>
    <source>
        <strain evidence="15">NBRC 1965</strain>
    </source>
</reference>
<dbReference type="Proteomes" id="UP001165063">
    <property type="component" value="Unassembled WGS sequence"/>
</dbReference>